<evidence type="ECO:0000313" key="1">
    <source>
        <dbReference type="EMBL" id="PSB03402.1"/>
    </source>
</evidence>
<organism evidence="1 2">
    <name type="scientific">Merismopedia glauca CCAP 1448/3</name>
    <dbReference type="NCBI Taxonomy" id="1296344"/>
    <lineage>
        <taxon>Bacteria</taxon>
        <taxon>Bacillati</taxon>
        <taxon>Cyanobacteriota</taxon>
        <taxon>Cyanophyceae</taxon>
        <taxon>Synechococcales</taxon>
        <taxon>Merismopediaceae</taxon>
        <taxon>Merismopedia</taxon>
    </lineage>
</organism>
<protein>
    <recommendedName>
        <fullName evidence="3">Recombinase family protein</fullName>
    </recommendedName>
</protein>
<accession>A0A2T1C545</accession>
<reference evidence="1 2" key="2">
    <citation type="submission" date="2018-03" db="EMBL/GenBank/DDBJ databases">
        <title>The ancient ancestry and fast evolution of plastids.</title>
        <authorList>
            <person name="Moore K.R."/>
            <person name="Magnabosco C."/>
            <person name="Momper L."/>
            <person name="Gold D.A."/>
            <person name="Bosak T."/>
            <person name="Fournier G.P."/>
        </authorList>
    </citation>
    <scope>NUCLEOTIDE SEQUENCE [LARGE SCALE GENOMIC DNA]</scope>
    <source>
        <strain evidence="1 2">CCAP 1448/3</strain>
    </source>
</reference>
<evidence type="ECO:0000313" key="2">
    <source>
        <dbReference type="Proteomes" id="UP000238762"/>
    </source>
</evidence>
<comment type="caution">
    <text evidence="1">The sequence shown here is derived from an EMBL/GenBank/DDBJ whole genome shotgun (WGS) entry which is preliminary data.</text>
</comment>
<dbReference type="PROSITE" id="PS50096">
    <property type="entry name" value="IQ"/>
    <property type="match status" value="1"/>
</dbReference>
<dbReference type="OrthoDB" id="445799at2"/>
<reference evidence="1 2" key="1">
    <citation type="submission" date="2018-02" db="EMBL/GenBank/DDBJ databases">
        <authorList>
            <person name="Cohen D.B."/>
            <person name="Kent A.D."/>
        </authorList>
    </citation>
    <scope>NUCLEOTIDE SEQUENCE [LARGE SCALE GENOMIC DNA]</scope>
    <source>
        <strain evidence="1 2">CCAP 1448/3</strain>
    </source>
</reference>
<gene>
    <name evidence="1" type="ORF">C7B64_08680</name>
</gene>
<proteinExistence type="predicted"/>
<sequence length="707" mass="79690">MLSDSVWVNGGSRTGKTTRLLMAFGEWMQNTPGKKKSKRQIPGVLLMAANEERRRHFADRLATAYQGKYPVVVKTPLGFFEDEVRLYWPLLIESLAFPAQFPLRLRPETEQDCATRLWRDDLELGKLQEMGVNEYRGVRRLLDLLQLAGCSGVEISQISTVLEAGFAVEESDKQIAPADWKWAEKLLVKWQNWCLERGLLTYGLICDLYAHNLLPNPVYQQQLRDRYSAILADDVDEYPGITKDLFDRLLDFGCIGAFTYNIDGAVRLGLNADPDYLHELSQRCRIENLAADSPDSLLESLGESILEIVTDPSAFTNLPVAVSSIQTTSRGELLRQTVQVISEAIQRDIISPAEIAIITPGLDAIARYTLTELLNSAGILVESVSDRRPLISYPAIRALLTLLALVYPGLGRLVEKDAVAEMLVVLSNRVQDTADQTNTPEIDSVRAGLIVDSCYCPDFELPKLLPVTAFPRWDRLGYRATTAYERILKWIEEQQQQHQMHLIPSFVALLDRAIQEFLWNGSHLPYEQLAALRGLMETAQHYWEVNKRLATDTPLHTVIARLIVLLEQGTITANPYPISYLEPNRRAITLATIFQYRSRQNSHKWQFWLDAGSSLWLSGGAATLFGAPLFLQDNLKQPGNAILTDTQTTDEARLKRILRDLLARTDERVYLCHSELATNGQEQIGPLLSLVNAAMPLTNPVYLQETM</sequence>
<keyword evidence="2" id="KW-1185">Reference proteome</keyword>
<evidence type="ECO:0008006" key="3">
    <source>
        <dbReference type="Google" id="ProtNLM"/>
    </source>
</evidence>
<dbReference type="EMBL" id="PVWJ01000033">
    <property type="protein sequence ID" value="PSB03402.1"/>
    <property type="molecule type" value="Genomic_DNA"/>
</dbReference>
<dbReference type="AlphaFoldDB" id="A0A2T1C545"/>
<dbReference type="SUPFAM" id="SSF52540">
    <property type="entry name" value="P-loop containing nucleoside triphosphate hydrolases"/>
    <property type="match status" value="1"/>
</dbReference>
<dbReference type="RefSeq" id="WP_106288250.1">
    <property type="nucleotide sequence ID" value="NZ_CAWNTC010000005.1"/>
</dbReference>
<name>A0A2T1C545_9CYAN</name>
<dbReference type="InterPro" id="IPR027417">
    <property type="entry name" value="P-loop_NTPase"/>
</dbReference>
<dbReference type="Proteomes" id="UP000238762">
    <property type="component" value="Unassembled WGS sequence"/>
</dbReference>